<dbReference type="InterPro" id="IPR027417">
    <property type="entry name" value="P-loop_NTPase"/>
</dbReference>
<comment type="caution">
    <text evidence="2">The sequence shown here is derived from an EMBL/GenBank/DDBJ whole genome shotgun (WGS) entry which is preliminary data.</text>
</comment>
<proteinExistence type="predicted"/>
<dbReference type="PANTHER" id="PTHR43384:SF14">
    <property type="entry name" value="ESX-1 SECRETION-ASSOCIATED PROTEIN ESPI"/>
    <property type="match status" value="1"/>
</dbReference>
<protein>
    <recommendedName>
        <fullName evidence="4">MinD-like ATPase involved in chromosome partitioning or flagellar assembly</fullName>
    </recommendedName>
</protein>
<keyword evidence="3" id="KW-1185">Reference proteome</keyword>
<reference evidence="3" key="1">
    <citation type="journal article" date="2019" name="Int. J. Syst. Evol. Microbiol.">
        <title>The Global Catalogue of Microorganisms (GCM) 10K type strain sequencing project: providing services to taxonomists for standard genome sequencing and annotation.</title>
        <authorList>
            <consortium name="The Broad Institute Genomics Platform"/>
            <consortium name="The Broad Institute Genome Sequencing Center for Infectious Disease"/>
            <person name="Wu L."/>
            <person name="Ma J."/>
        </authorList>
    </citation>
    <scope>NUCLEOTIDE SEQUENCE [LARGE SCALE GENOMIC DNA]</scope>
    <source>
        <strain evidence="3">CGMCC 1.3601</strain>
    </source>
</reference>
<evidence type="ECO:0008006" key="4">
    <source>
        <dbReference type="Google" id="ProtNLM"/>
    </source>
</evidence>
<dbReference type="SUPFAM" id="SSF52540">
    <property type="entry name" value="P-loop containing nucleoside triphosphate hydrolases"/>
    <property type="match status" value="1"/>
</dbReference>
<dbReference type="EMBL" id="BMKV01000001">
    <property type="protein sequence ID" value="GGI69354.1"/>
    <property type="molecule type" value="Genomic_DNA"/>
</dbReference>
<accession>A0ABQ2C951</accession>
<dbReference type="Proteomes" id="UP000658754">
    <property type="component" value="Unassembled WGS sequence"/>
</dbReference>
<dbReference type="PANTHER" id="PTHR43384">
    <property type="entry name" value="SEPTUM SITE-DETERMINING PROTEIN MIND HOMOLOG, CHLOROPLASTIC-RELATED"/>
    <property type="match status" value="1"/>
</dbReference>
<evidence type="ECO:0000256" key="1">
    <source>
        <dbReference type="SAM" id="MobiDB-lite"/>
    </source>
</evidence>
<evidence type="ECO:0000313" key="2">
    <source>
        <dbReference type="EMBL" id="GGI69354.1"/>
    </source>
</evidence>
<feature type="region of interest" description="Disordered" evidence="1">
    <location>
        <begin position="1"/>
        <end position="116"/>
    </location>
</feature>
<organism evidence="2 3">
    <name type="scientific">Pseudarthrobacter scleromae</name>
    <dbReference type="NCBI Taxonomy" id="158897"/>
    <lineage>
        <taxon>Bacteria</taxon>
        <taxon>Bacillati</taxon>
        <taxon>Actinomycetota</taxon>
        <taxon>Actinomycetes</taxon>
        <taxon>Micrococcales</taxon>
        <taxon>Micrococcaceae</taxon>
        <taxon>Pseudarthrobacter</taxon>
    </lineage>
</organism>
<feature type="compositionally biased region" description="Low complexity" evidence="1">
    <location>
        <begin position="64"/>
        <end position="81"/>
    </location>
</feature>
<evidence type="ECO:0000313" key="3">
    <source>
        <dbReference type="Proteomes" id="UP000658754"/>
    </source>
</evidence>
<dbReference type="InterPro" id="IPR050625">
    <property type="entry name" value="ParA/MinD_ATPase"/>
</dbReference>
<gene>
    <name evidence="2" type="ORF">GCM10007175_02570</name>
</gene>
<name>A0ABQ2C951_9MICC</name>
<sequence>MPAVTPDLSSQPESGAPLTRRSSWAEAAAAADAAKPASQVPAPTRAPASAQQSAARTITIVPGAAAAEAPPTPSAAPTETPAFRRARPTVADNIAESPMPDFISSPGSFVKEQKPRPVGGIRGALYNMTGGAWNLGPGQKQRQEEELGRRISRQLHGSYNTAVLSLKGGIGKTSTTVGVGLTLAEYRGDAPCAIDANPDSGDLVERALGEGIYQQSSPRTISDLLEKVESIDSLTSLSRYMHHAGRLHLIAGEQDPEVSDSLTAEEYLRIRKLISAYYSVALTDCGTGVTHNAMSGILQSTDNLVIAAGYAVSGAKRARSTLQWLASHGYEDLARNAIVVITDKDEVSSRVDKDAIEEHLAGICRELIAVPHDRGVADGDLVTLDVLKPETRRAYKQIAAAIVDGYR</sequence>
<dbReference type="RefSeq" id="WP_229675178.1">
    <property type="nucleotide sequence ID" value="NZ_BMKV01000001.1"/>
</dbReference>
<dbReference type="Gene3D" id="3.40.50.300">
    <property type="entry name" value="P-loop containing nucleotide triphosphate hydrolases"/>
    <property type="match status" value="1"/>
</dbReference>
<feature type="compositionally biased region" description="Low complexity" evidence="1">
    <location>
        <begin position="25"/>
        <end position="57"/>
    </location>
</feature>